<gene>
    <name evidence="9" type="ORF">AMK59_1949</name>
</gene>
<evidence type="ECO:0000256" key="3">
    <source>
        <dbReference type="ARBA" id="ARBA00022679"/>
    </source>
</evidence>
<feature type="compositionally biased region" description="Basic residues" evidence="7">
    <location>
        <begin position="31"/>
        <end position="44"/>
    </location>
</feature>
<keyword evidence="2 6" id="KW-0489">Methyltransferase</keyword>
<dbReference type="OrthoDB" id="10017101at2759"/>
<evidence type="ECO:0000256" key="1">
    <source>
        <dbReference type="ARBA" id="ARBA00008361"/>
    </source>
</evidence>
<dbReference type="EMBL" id="LJIG01000212">
    <property type="protein sequence ID" value="KRT86728.1"/>
    <property type="molecule type" value="Genomic_DNA"/>
</dbReference>
<dbReference type="InterPro" id="IPR029063">
    <property type="entry name" value="SAM-dependent_MTases_sf"/>
</dbReference>
<dbReference type="SUPFAM" id="SSF53335">
    <property type="entry name" value="S-adenosyl-L-methionine-dependent methyltransferases"/>
    <property type="match status" value="1"/>
</dbReference>
<dbReference type="PANTHER" id="PTHR12315:SF0">
    <property type="entry name" value="7SK SNRNA METHYLPHOSPHATE CAPPING ENZYME"/>
    <property type="match status" value="1"/>
</dbReference>
<evidence type="ECO:0000313" key="10">
    <source>
        <dbReference type="Proteomes" id="UP000051574"/>
    </source>
</evidence>
<feature type="non-terminal residue" evidence="9">
    <location>
        <position position="469"/>
    </location>
</feature>
<dbReference type="PROSITE" id="PS51515">
    <property type="entry name" value="BIN3_SAM"/>
    <property type="match status" value="1"/>
</dbReference>
<evidence type="ECO:0000256" key="7">
    <source>
        <dbReference type="SAM" id="MobiDB-lite"/>
    </source>
</evidence>
<dbReference type="CDD" id="cd02440">
    <property type="entry name" value="AdoMet_MTases"/>
    <property type="match status" value="1"/>
</dbReference>
<evidence type="ECO:0000259" key="8">
    <source>
        <dbReference type="PROSITE" id="PS51515"/>
    </source>
</evidence>
<evidence type="ECO:0000313" key="9">
    <source>
        <dbReference type="EMBL" id="KRT86728.1"/>
    </source>
</evidence>
<name>A0A0T6BH97_9SCAR</name>
<organism evidence="9 10">
    <name type="scientific">Oryctes borbonicus</name>
    <dbReference type="NCBI Taxonomy" id="1629725"/>
    <lineage>
        <taxon>Eukaryota</taxon>
        <taxon>Metazoa</taxon>
        <taxon>Ecdysozoa</taxon>
        <taxon>Arthropoda</taxon>
        <taxon>Hexapoda</taxon>
        <taxon>Insecta</taxon>
        <taxon>Pterygota</taxon>
        <taxon>Neoptera</taxon>
        <taxon>Endopterygota</taxon>
        <taxon>Coleoptera</taxon>
        <taxon>Polyphaga</taxon>
        <taxon>Scarabaeiformia</taxon>
        <taxon>Scarabaeidae</taxon>
        <taxon>Dynastinae</taxon>
        <taxon>Oryctes</taxon>
    </lineage>
</organism>
<dbReference type="GO" id="GO:0032259">
    <property type="term" value="P:methylation"/>
    <property type="evidence" value="ECO:0007669"/>
    <property type="project" value="UniProtKB-KW"/>
</dbReference>
<reference evidence="9 10" key="1">
    <citation type="submission" date="2015-09" db="EMBL/GenBank/DDBJ databases">
        <title>Draft genome of the scarab beetle Oryctes borbonicus.</title>
        <authorList>
            <person name="Meyer J.M."/>
            <person name="Markov G.V."/>
            <person name="Baskaran P."/>
            <person name="Herrmann M."/>
            <person name="Sommer R.J."/>
            <person name="Roedelsperger C."/>
        </authorList>
    </citation>
    <scope>NUCLEOTIDE SEQUENCE [LARGE SCALE GENOMIC DNA]</scope>
    <source>
        <strain evidence="9">OB123</strain>
        <tissue evidence="9">Whole animal</tissue>
    </source>
</reference>
<dbReference type="InterPro" id="IPR041698">
    <property type="entry name" value="Methyltransf_25"/>
</dbReference>
<feature type="region of interest" description="Disordered" evidence="7">
    <location>
        <begin position="1"/>
        <end position="57"/>
    </location>
</feature>
<protein>
    <recommendedName>
        <fullName evidence="6">RNA methyltransferase</fullName>
        <ecNumber evidence="6">2.1.1.-</ecNumber>
    </recommendedName>
</protein>
<dbReference type="GO" id="GO:0040031">
    <property type="term" value="P:snRNA modification"/>
    <property type="evidence" value="ECO:0007669"/>
    <property type="project" value="TreeGrafter"/>
</dbReference>
<dbReference type="AlphaFoldDB" id="A0A0T6BH97"/>
<feature type="compositionally biased region" description="Basic and acidic residues" evidence="7">
    <location>
        <begin position="172"/>
        <end position="218"/>
    </location>
</feature>
<evidence type="ECO:0000256" key="4">
    <source>
        <dbReference type="ARBA" id="ARBA00022691"/>
    </source>
</evidence>
<dbReference type="Gene3D" id="3.40.50.150">
    <property type="entry name" value="Vaccinia Virus protein VP39"/>
    <property type="match status" value="1"/>
</dbReference>
<dbReference type="GO" id="GO:0008173">
    <property type="term" value="F:RNA methyltransferase activity"/>
    <property type="evidence" value="ECO:0007669"/>
    <property type="project" value="UniProtKB-UniRule"/>
</dbReference>
<dbReference type="InterPro" id="IPR024160">
    <property type="entry name" value="BIN3_SAM-bd_dom"/>
</dbReference>
<feature type="compositionally biased region" description="Polar residues" evidence="7">
    <location>
        <begin position="154"/>
        <end position="166"/>
    </location>
</feature>
<feature type="domain" description="Bin3-type SAM" evidence="8">
    <location>
        <begin position="298"/>
        <end position="469"/>
    </location>
</feature>
<evidence type="ECO:0000256" key="6">
    <source>
        <dbReference type="RuleBase" id="RU367087"/>
    </source>
</evidence>
<comment type="caution">
    <text evidence="9">The sequence shown here is derived from an EMBL/GenBank/DDBJ whole genome shotgun (WGS) entry which is preliminary data.</text>
</comment>
<dbReference type="Pfam" id="PF13649">
    <property type="entry name" value="Methyltransf_25"/>
    <property type="match status" value="1"/>
</dbReference>
<dbReference type="GO" id="GO:0017069">
    <property type="term" value="F:snRNA binding"/>
    <property type="evidence" value="ECO:0007669"/>
    <property type="project" value="TreeGrafter"/>
</dbReference>
<evidence type="ECO:0000256" key="5">
    <source>
        <dbReference type="PROSITE-ProRule" id="PRU00848"/>
    </source>
</evidence>
<feature type="region of interest" description="Disordered" evidence="7">
    <location>
        <begin position="147"/>
        <end position="218"/>
    </location>
</feature>
<dbReference type="Proteomes" id="UP000051574">
    <property type="component" value="Unassembled WGS sequence"/>
</dbReference>
<proteinExistence type="inferred from homology"/>
<keyword evidence="3 6" id="KW-0808">Transferase</keyword>
<feature type="non-terminal residue" evidence="9">
    <location>
        <position position="1"/>
    </location>
</feature>
<dbReference type="EC" id="2.1.1.-" evidence="6"/>
<evidence type="ECO:0000256" key="2">
    <source>
        <dbReference type="ARBA" id="ARBA00022603"/>
    </source>
</evidence>
<dbReference type="PANTHER" id="PTHR12315">
    <property type="entry name" value="BICOID-INTERACTING PROTEIN RELATED"/>
    <property type="match status" value="1"/>
</dbReference>
<keyword evidence="4 5" id="KW-0949">S-adenosyl-L-methionine</keyword>
<keyword evidence="10" id="KW-1185">Reference proteome</keyword>
<feature type="region of interest" description="Disordered" evidence="7">
    <location>
        <begin position="238"/>
        <end position="265"/>
    </location>
</feature>
<accession>A0A0T6BH97</accession>
<dbReference type="InterPro" id="IPR010675">
    <property type="entry name" value="Bin3_C"/>
</dbReference>
<dbReference type="Pfam" id="PF06859">
    <property type="entry name" value="Bin3"/>
    <property type="match status" value="1"/>
</dbReference>
<dbReference type="GO" id="GO:0008171">
    <property type="term" value="F:O-methyltransferase activity"/>
    <property type="evidence" value="ECO:0007669"/>
    <property type="project" value="UniProtKB-UniRule"/>
</dbReference>
<comment type="similarity">
    <text evidence="1 6">Belongs to the methyltransferase superfamily.</text>
</comment>
<dbReference type="InterPro" id="IPR039772">
    <property type="entry name" value="Bin3-like"/>
</dbReference>
<sequence>PGKMSSAVMEHPVKMQNKSRRTSNFSTASQKKFKHDRSGRKRSKSFSGGGPGKMKNMKPVLPTKFLLGGNINDPLNLNSLQDEEINRAMNAVTPKSSPIPTPPRRKGQIEVIIPSNMNDPLHLIDCADDAEFEQQLCSPIKKGRKKRLRKKRTMSATMCTSDTDVSGMSEAKTPESHNDSAKIPEDHTDAAVPKAKELSLELSPKKEKTKRKSDDHKENVKKMKYSMDKIVSPVIPQPGAWLKRSNSHNGNRHHRPNRAQPSLDSNQVMPKFKEKNKQYQYGNYNRYYGYRNANNDVDSRLRCFSYHTDLFEGKDILDIGCNIGHITLSVARDFGAKSVVGLDIDKNLIGIARKNIKHYVSSESPRDDDCKDVKDRAVMKSSELYPISMPILYGPIDIPGFNDKHKGHKFPYNVTFVQGNYVLDDDSLLNLEQPQFDVILCLSVTKWIHLNWGDNGLKQTFKRMYAQLR</sequence>